<name>A0A833VWD2_PHYIN</name>
<dbReference type="AlphaFoldDB" id="A0A833VWD2"/>
<proteinExistence type="predicted"/>
<reference evidence="1" key="1">
    <citation type="submission" date="2020-04" db="EMBL/GenBank/DDBJ databases">
        <title>Hybrid Assembly of Korean Phytophthora infestans isolates.</title>
        <authorList>
            <person name="Prokchorchik M."/>
            <person name="Lee Y."/>
            <person name="Seo J."/>
            <person name="Cho J.-H."/>
            <person name="Park Y.-E."/>
            <person name="Jang D.-C."/>
            <person name="Im J.-S."/>
            <person name="Choi J.-G."/>
            <person name="Park H.-J."/>
            <person name="Lee G.-B."/>
            <person name="Lee Y.-G."/>
            <person name="Hong S.-Y."/>
            <person name="Cho K."/>
            <person name="Sohn K.H."/>
        </authorList>
    </citation>
    <scope>NUCLEOTIDE SEQUENCE</scope>
    <source>
        <strain evidence="1">KR_1_A1</strain>
    </source>
</reference>
<evidence type="ECO:0000313" key="2">
    <source>
        <dbReference type="Proteomes" id="UP000602510"/>
    </source>
</evidence>
<comment type="caution">
    <text evidence="1">The sequence shown here is derived from an EMBL/GenBank/DDBJ whole genome shotgun (WGS) entry which is preliminary data.</text>
</comment>
<organism evidence="1 2">
    <name type="scientific">Phytophthora infestans</name>
    <name type="common">Potato late blight agent</name>
    <name type="synonym">Botrytis infestans</name>
    <dbReference type="NCBI Taxonomy" id="4787"/>
    <lineage>
        <taxon>Eukaryota</taxon>
        <taxon>Sar</taxon>
        <taxon>Stramenopiles</taxon>
        <taxon>Oomycota</taxon>
        <taxon>Peronosporomycetes</taxon>
        <taxon>Peronosporales</taxon>
        <taxon>Peronosporaceae</taxon>
        <taxon>Phytophthora</taxon>
    </lineage>
</organism>
<keyword evidence="2" id="KW-1185">Reference proteome</keyword>
<accession>A0A833VWD2</accession>
<sequence>MLLPLIQWRLLRYHHTHRNFNGDLMRDVTGENCSFQLLLATVDDVPEVFGSSYRDEAKFTV</sequence>
<gene>
    <name evidence="1" type="ORF">GN244_ATG16553</name>
</gene>
<dbReference type="Proteomes" id="UP000602510">
    <property type="component" value="Unassembled WGS sequence"/>
</dbReference>
<evidence type="ECO:0000313" key="1">
    <source>
        <dbReference type="EMBL" id="KAF4031564.1"/>
    </source>
</evidence>
<protein>
    <submittedName>
        <fullName evidence="1">Uncharacterized protein</fullName>
    </submittedName>
</protein>
<dbReference type="EMBL" id="WSZM01000568">
    <property type="protein sequence ID" value="KAF4031564.1"/>
    <property type="molecule type" value="Genomic_DNA"/>
</dbReference>